<dbReference type="EMBL" id="BAABIQ010000002">
    <property type="protein sequence ID" value="GAA4779321.1"/>
    <property type="molecule type" value="Genomic_DNA"/>
</dbReference>
<name>A0ABP9AD02_9SPHI</name>
<dbReference type="RefSeq" id="WP_345229876.1">
    <property type="nucleotide sequence ID" value="NZ_BAABIQ010000002.1"/>
</dbReference>
<dbReference type="Gene3D" id="3.40.30.10">
    <property type="entry name" value="Glutaredoxin"/>
    <property type="match status" value="1"/>
</dbReference>
<gene>
    <name evidence="4" type="ORF">GCM10023231_02580</name>
</gene>
<accession>A0ABP9AD02</accession>
<protein>
    <recommendedName>
        <fullName evidence="3">Thioredoxin domain-containing protein</fullName>
    </recommendedName>
</protein>
<evidence type="ECO:0000259" key="3">
    <source>
        <dbReference type="PROSITE" id="PS51352"/>
    </source>
</evidence>
<dbReference type="Proteomes" id="UP001501411">
    <property type="component" value="Unassembled WGS sequence"/>
</dbReference>
<dbReference type="CDD" id="cd02968">
    <property type="entry name" value="SCO"/>
    <property type="match status" value="1"/>
</dbReference>
<evidence type="ECO:0000313" key="4">
    <source>
        <dbReference type="EMBL" id="GAA4779321.1"/>
    </source>
</evidence>
<dbReference type="PANTHER" id="PTHR12151">
    <property type="entry name" value="ELECTRON TRANSPORT PROTIN SCO1/SENC FAMILY MEMBER"/>
    <property type="match status" value="1"/>
</dbReference>
<dbReference type="PROSITE" id="PS51352">
    <property type="entry name" value="THIOREDOXIN_2"/>
    <property type="match status" value="1"/>
</dbReference>
<dbReference type="PROSITE" id="PS51257">
    <property type="entry name" value="PROKAR_LIPOPROTEIN"/>
    <property type="match status" value="1"/>
</dbReference>
<dbReference type="InterPro" id="IPR013766">
    <property type="entry name" value="Thioredoxin_domain"/>
</dbReference>
<comment type="similarity">
    <text evidence="1">Belongs to the SCO1/2 family.</text>
</comment>
<dbReference type="InterPro" id="IPR036249">
    <property type="entry name" value="Thioredoxin-like_sf"/>
</dbReference>
<keyword evidence="5" id="KW-1185">Reference proteome</keyword>
<sequence length="195" mass="22400">MRIYYFVFIAVSILFGAACHQEKKKLPILGEGKTIPTFSFINQDSVTLTNKDFDQSIYVADFFFTSCPSICPIMSKNLLKVLKKYQGNPEVKLLSHSIDTKYDTPWVLKRYANKLGVTGNQWQFVHGSEADIYNMANQYMVYAKENADAPGGFEHQGWLILVDKEKRIRGAYDGTDDEQVKKLMDDMDVLLEEYH</sequence>
<evidence type="ECO:0000313" key="5">
    <source>
        <dbReference type="Proteomes" id="UP001501411"/>
    </source>
</evidence>
<evidence type="ECO:0000256" key="2">
    <source>
        <dbReference type="ARBA" id="ARBA00023008"/>
    </source>
</evidence>
<dbReference type="SUPFAM" id="SSF52833">
    <property type="entry name" value="Thioredoxin-like"/>
    <property type="match status" value="1"/>
</dbReference>
<dbReference type="PANTHER" id="PTHR12151:SF25">
    <property type="entry name" value="LINALOOL DEHYDRATASE_ISOMERASE DOMAIN-CONTAINING PROTEIN"/>
    <property type="match status" value="1"/>
</dbReference>
<organism evidence="4 5">
    <name type="scientific">Olivibacter ginsenosidimutans</name>
    <dbReference type="NCBI Taxonomy" id="1176537"/>
    <lineage>
        <taxon>Bacteria</taxon>
        <taxon>Pseudomonadati</taxon>
        <taxon>Bacteroidota</taxon>
        <taxon>Sphingobacteriia</taxon>
        <taxon>Sphingobacteriales</taxon>
        <taxon>Sphingobacteriaceae</taxon>
        <taxon>Olivibacter</taxon>
    </lineage>
</organism>
<feature type="domain" description="Thioredoxin" evidence="3">
    <location>
        <begin position="29"/>
        <end position="192"/>
    </location>
</feature>
<keyword evidence="2" id="KW-0186">Copper</keyword>
<dbReference type="InterPro" id="IPR003782">
    <property type="entry name" value="SCO1/SenC"/>
</dbReference>
<comment type="caution">
    <text evidence="4">The sequence shown here is derived from an EMBL/GenBank/DDBJ whole genome shotgun (WGS) entry which is preliminary data.</text>
</comment>
<proteinExistence type="inferred from homology"/>
<reference evidence="5" key="1">
    <citation type="journal article" date="2019" name="Int. J. Syst. Evol. Microbiol.">
        <title>The Global Catalogue of Microorganisms (GCM) 10K type strain sequencing project: providing services to taxonomists for standard genome sequencing and annotation.</title>
        <authorList>
            <consortium name="The Broad Institute Genomics Platform"/>
            <consortium name="The Broad Institute Genome Sequencing Center for Infectious Disease"/>
            <person name="Wu L."/>
            <person name="Ma J."/>
        </authorList>
    </citation>
    <scope>NUCLEOTIDE SEQUENCE [LARGE SCALE GENOMIC DNA]</scope>
    <source>
        <strain evidence="5">JCM 18200</strain>
    </source>
</reference>
<evidence type="ECO:0000256" key="1">
    <source>
        <dbReference type="ARBA" id="ARBA00010996"/>
    </source>
</evidence>
<dbReference type="Pfam" id="PF02630">
    <property type="entry name" value="SCO1-SenC"/>
    <property type="match status" value="1"/>
</dbReference>